<protein>
    <recommendedName>
        <fullName evidence="4">Secreted protein</fullName>
    </recommendedName>
</protein>
<keyword evidence="3" id="KW-1185">Reference proteome</keyword>
<dbReference type="Proteomes" id="UP000236732">
    <property type="component" value="Unassembled WGS sequence"/>
</dbReference>
<feature type="chain" id="PRO_5009289916" description="Secreted protein" evidence="1">
    <location>
        <begin position="29"/>
        <end position="155"/>
    </location>
</feature>
<gene>
    <name evidence="2" type="ORF">SAMN05444920_10248</name>
</gene>
<evidence type="ECO:0008006" key="4">
    <source>
        <dbReference type="Google" id="ProtNLM"/>
    </source>
</evidence>
<keyword evidence="1" id="KW-0732">Signal</keyword>
<dbReference type="EMBL" id="FNVT01000002">
    <property type="protein sequence ID" value="SEG16008.1"/>
    <property type="molecule type" value="Genomic_DNA"/>
</dbReference>
<dbReference type="OrthoDB" id="4199650at2"/>
<dbReference type="RefSeq" id="WP_146103558.1">
    <property type="nucleotide sequence ID" value="NZ_FNVT01000002.1"/>
</dbReference>
<accession>A0A1H5XWF8</accession>
<evidence type="ECO:0000313" key="3">
    <source>
        <dbReference type="Proteomes" id="UP000236732"/>
    </source>
</evidence>
<sequence length="155" mass="16572">MATARRLTGMVMVATAAATVLTAQPAQAAQAAADGCWGTGPTVTDTLGQRWATRYCNNYRAGDVYNYVDGRWQPIGRLWAGDNWFVCQAHGPENPPVGVWVNDIWLYTEADEVWAAGGWGGFPATHVSGGDNYGPIPGLDWCPWEEDVLPAGSGG</sequence>
<evidence type="ECO:0000256" key="1">
    <source>
        <dbReference type="SAM" id="SignalP"/>
    </source>
</evidence>
<dbReference type="AlphaFoldDB" id="A0A1H5XWF8"/>
<organism evidence="2 3">
    <name type="scientific">Nonomuraea solani</name>
    <dbReference type="NCBI Taxonomy" id="1144553"/>
    <lineage>
        <taxon>Bacteria</taxon>
        <taxon>Bacillati</taxon>
        <taxon>Actinomycetota</taxon>
        <taxon>Actinomycetes</taxon>
        <taxon>Streptosporangiales</taxon>
        <taxon>Streptosporangiaceae</taxon>
        <taxon>Nonomuraea</taxon>
    </lineage>
</organism>
<evidence type="ECO:0000313" key="2">
    <source>
        <dbReference type="EMBL" id="SEG16008.1"/>
    </source>
</evidence>
<proteinExistence type="predicted"/>
<reference evidence="2 3" key="1">
    <citation type="submission" date="2016-10" db="EMBL/GenBank/DDBJ databases">
        <authorList>
            <person name="de Groot N.N."/>
        </authorList>
    </citation>
    <scope>NUCLEOTIDE SEQUENCE [LARGE SCALE GENOMIC DNA]</scope>
    <source>
        <strain evidence="2 3">CGMCC 4.7037</strain>
    </source>
</reference>
<name>A0A1H5XWF8_9ACTN</name>
<feature type="signal peptide" evidence="1">
    <location>
        <begin position="1"/>
        <end position="28"/>
    </location>
</feature>